<accession>A0AA35XGB6</accession>
<dbReference type="Gene3D" id="1.10.510.10">
    <property type="entry name" value="Transferase(Phosphotransferase) domain 1"/>
    <property type="match status" value="1"/>
</dbReference>
<keyword evidence="3" id="KW-0808">Transferase</keyword>
<evidence type="ECO:0000259" key="9">
    <source>
        <dbReference type="PROSITE" id="PS50011"/>
    </source>
</evidence>
<dbReference type="EMBL" id="CASHTH010003863">
    <property type="protein sequence ID" value="CAI8050410.1"/>
    <property type="molecule type" value="Genomic_DNA"/>
</dbReference>
<dbReference type="SUPFAM" id="SSF56112">
    <property type="entry name" value="Protein kinase-like (PK-like)"/>
    <property type="match status" value="1"/>
</dbReference>
<keyword evidence="2" id="KW-0597">Phosphoprotein</keyword>
<dbReference type="PANTHER" id="PTHR46538">
    <property type="entry name" value="PROTEIN KINASE DOMAIN-CONTAINING PROTEIN"/>
    <property type="match status" value="1"/>
</dbReference>
<feature type="compositionally biased region" description="Polar residues" evidence="8">
    <location>
        <begin position="406"/>
        <end position="418"/>
    </location>
</feature>
<feature type="region of interest" description="Disordered" evidence="8">
    <location>
        <begin position="551"/>
        <end position="571"/>
    </location>
</feature>
<dbReference type="InterPro" id="IPR008271">
    <property type="entry name" value="Ser/Thr_kinase_AS"/>
</dbReference>
<evidence type="ECO:0000256" key="5">
    <source>
        <dbReference type="ARBA" id="ARBA00022777"/>
    </source>
</evidence>
<keyword evidence="6 7" id="KW-0067">ATP-binding</keyword>
<evidence type="ECO:0000256" key="4">
    <source>
        <dbReference type="ARBA" id="ARBA00022741"/>
    </source>
</evidence>
<dbReference type="PROSITE" id="PS00108">
    <property type="entry name" value="PROTEIN_KINASE_ST"/>
    <property type="match status" value="1"/>
</dbReference>
<dbReference type="Pfam" id="PF00069">
    <property type="entry name" value="Pkinase"/>
    <property type="match status" value="1"/>
</dbReference>
<dbReference type="Proteomes" id="UP001174909">
    <property type="component" value="Unassembled WGS sequence"/>
</dbReference>
<dbReference type="PROSITE" id="PS00107">
    <property type="entry name" value="PROTEIN_KINASE_ATP"/>
    <property type="match status" value="1"/>
</dbReference>
<organism evidence="10 11">
    <name type="scientific">Geodia barretti</name>
    <name type="common">Barrett's horny sponge</name>
    <dbReference type="NCBI Taxonomy" id="519541"/>
    <lineage>
        <taxon>Eukaryota</taxon>
        <taxon>Metazoa</taxon>
        <taxon>Porifera</taxon>
        <taxon>Demospongiae</taxon>
        <taxon>Heteroscleromorpha</taxon>
        <taxon>Tetractinellida</taxon>
        <taxon>Astrophorina</taxon>
        <taxon>Geodiidae</taxon>
        <taxon>Geodia</taxon>
    </lineage>
</organism>
<keyword evidence="5 10" id="KW-0418">Kinase</keyword>
<keyword evidence="4 7" id="KW-0547">Nucleotide-binding</keyword>
<protein>
    <submittedName>
        <fullName evidence="10">Serine/threonine-protein kinase 10</fullName>
    </submittedName>
</protein>
<dbReference type="Gene3D" id="3.30.200.20">
    <property type="entry name" value="Phosphorylase Kinase, domain 1"/>
    <property type="match status" value="1"/>
</dbReference>
<sequence>MEWFSKLFGRSGKAKREFPNLTRGKDPLELWNKTGELGDGAFGKVYKAENRETGVLAALKRVPIQDETELEDFMVEIDILTECKHRNIVDLYQAFFHDSALWIFIEFCAGGAVDDIIIELDHGLSEPQIRCITHQMLQALECLHTSGCIHRDLKAGNILLCPDGSIRLADFGVSARPNKGQQQKKRDTFIGTPYWMAPEVVVCETNKDAPYDQKADIWSVGITLIELADMNPPYHEMSPMRVLLKITRSDPPTVELPHKWSKEFNSFLRKCLTKNPETRSSATELLQHPFVASVSHHKPLRALYQEVKSEVVELVEELPEDADITTQEEHTETTVGDRGHTAAIPNDIGPEPEPMQLAKGEATTPPQVTEEVRLSPPSTPEVGPPPVMIPEDPSLPPIELMAPSPAGSTSSSETNTPAATPRREGGGAKGEGYKYGTLSRVRKFKVDGEVIESRTRRIVDMKANKTLRDNKKYQEMRKGDSHLLKRMQREEMKETTEFYNRIKVEREAQEKKVEGERQEVERRFEAVSDAMVKKQKKEVEKLEQLQLQQFKSKAKSLKSEQTRSLKLYKEQQKDEEKLSLKRLESSLPRRSESWRCRRPNLKL</sequence>
<feature type="compositionally biased region" description="Basic and acidic residues" evidence="8">
    <location>
        <begin position="327"/>
        <end position="340"/>
    </location>
</feature>
<evidence type="ECO:0000313" key="10">
    <source>
        <dbReference type="EMBL" id="CAI8050410.1"/>
    </source>
</evidence>
<feature type="compositionally biased region" description="Basic and acidic residues" evidence="8">
    <location>
        <begin position="557"/>
        <end position="571"/>
    </location>
</feature>
<dbReference type="PANTHER" id="PTHR46538:SF3">
    <property type="entry name" value="PROTEIN KINASE DOMAIN-CONTAINING PROTEIN"/>
    <property type="match status" value="1"/>
</dbReference>
<dbReference type="PROSITE" id="PS50011">
    <property type="entry name" value="PROTEIN_KINASE_DOM"/>
    <property type="match status" value="1"/>
</dbReference>
<name>A0AA35XGB6_GEOBA</name>
<evidence type="ECO:0000256" key="6">
    <source>
        <dbReference type="ARBA" id="ARBA00022840"/>
    </source>
</evidence>
<evidence type="ECO:0000256" key="7">
    <source>
        <dbReference type="PROSITE-ProRule" id="PRU10141"/>
    </source>
</evidence>
<dbReference type="FunFam" id="1.10.510.10:FF:001298">
    <property type="entry name" value="STE20-like kinase"/>
    <property type="match status" value="1"/>
</dbReference>
<feature type="domain" description="Protein kinase" evidence="9">
    <location>
        <begin position="31"/>
        <end position="291"/>
    </location>
</feature>
<gene>
    <name evidence="10" type="ORF">GBAR_LOCUS27687</name>
</gene>
<proteinExistence type="predicted"/>
<dbReference type="InterPro" id="IPR011009">
    <property type="entry name" value="Kinase-like_dom_sf"/>
</dbReference>
<evidence type="ECO:0000256" key="2">
    <source>
        <dbReference type="ARBA" id="ARBA00022553"/>
    </source>
</evidence>
<evidence type="ECO:0000313" key="11">
    <source>
        <dbReference type="Proteomes" id="UP001174909"/>
    </source>
</evidence>
<keyword evidence="1" id="KW-0723">Serine/threonine-protein kinase</keyword>
<feature type="binding site" evidence="7">
    <location>
        <position position="60"/>
    </location>
    <ligand>
        <name>ATP</name>
        <dbReference type="ChEBI" id="CHEBI:30616"/>
    </ligand>
</feature>
<reference evidence="10" key="1">
    <citation type="submission" date="2023-03" db="EMBL/GenBank/DDBJ databases">
        <authorList>
            <person name="Steffen K."/>
            <person name="Cardenas P."/>
        </authorList>
    </citation>
    <scope>NUCLEOTIDE SEQUENCE</scope>
</reference>
<dbReference type="SMART" id="SM00220">
    <property type="entry name" value="S_TKc"/>
    <property type="match status" value="1"/>
</dbReference>
<dbReference type="GO" id="GO:0004674">
    <property type="term" value="F:protein serine/threonine kinase activity"/>
    <property type="evidence" value="ECO:0007669"/>
    <property type="project" value="UniProtKB-KW"/>
</dbReference>
<evidence type="ECO:0000256" key="1">
    <source>
        <dbReference type="ARBA" id="ARBA00022527"/>
    </source>
</evidence>
<dbReference type="Pfam" id="PF12474">
    <property type="entry name" value="PKK"/>
    <property type="match status" value="1"/>
</dbReference>
<comment type="caution">
    <text evidence="10">The sequence shown here is derived from an EMBL/GenBank/DDBJ whole genome shotgun (WGS) entry which is preliminary data.</text>
</comment>
<dbReference type="InterPro" id="IPR051585">
    <property type="entry name" value="STE20_Ser/Thr_Kinases"/>
</dbReference>
<keyword evidence="11" id="KW-1185">Reference proteome</keyword>
<dbReference type="GO" id="GO:0005524">
    <property type="term" value="F:ATP binding"/>
    <property type="evidence" value="ECO:0007669"/>
    <property type="project" value="UniProtKB-UniRule"/>
</dbReference>
<evidence type="ECO:0000256" key="3">
    <source>
        <dbReference type="ARBA" id="ARBA00022679"/>
    </source>
</evidence>
<dbReference type="InterPro" id="IPR000719">
    <property type="entry name" value="Prot_kinase_dom"/>
</dbReference>
<dbReference type="AlphaFoldDB" id="A0AA35XGB6"/>
<dbReference type="InterPro" id="IPR017441">
    <property type="entry name" value="Protein_kinase_ATP_BS"/>
</dbReference>
<feature type="region of interest" description="Disordered" evidence="8">
    <location>
        <begin position="325"/>
        <end position="434"/>
    </location>
</feature>
<feature type="compositionally biased region" description="Pro residues" evidence="8">
    <location>
        <begin position="377"/>
        <end position="396"/>
    </location>
</feature>
<evidence type="ECO:0000256" key="8">
    <source>
        <dbReference type="SAM" id="MobiDB-lite"/>
    </source>
</evidence>
<dbReference type="InterPro" id="IPR022165">
    <property type="entry name" value="PKK"/>
</dbReference>